<dbReference type="Gene3D" id="3.60.10.10">
    <property type="entry name" value="Endonuclease/exonuclease/phosphatase"/>
    <property type="match status" value="1"/>
</dbReference>
<dbReference type="GO" id="GO:0046856">
    <property type="term" value="P:phosphatidylinositol dephosphorylation"/>
    <property type="evidence" value="ECO:0007669"/>
    <property type="project" value="InterPro"/>
</dbReference>
<dbReference type="Gene3D" id="3.30.70.330">
    <property type="match status" value="1"/>
</dbReference>
<feature type="domain" description="SAC" evidence="6">
    <location>
        <begin position="121"/>
        <end position="435"/>
    </location>
</feature>
<dbReference type="AlphaFoldDB" id="A0A0N4T422"/>
<dbReference type="Pfam" id="PF02383">
    <property type="entry name" value="Syja_N"/>
    <property type="match status" value="1"/>
</dbReference>
<protein>
    <recommendedName>
        <fullName evidence="4">phosphoinositide 5-phosphatase</fullName>
        <ecNumber evidence="4">3.1.3.36</ecNumber>
    </recommendedName>
</protein>
<gene>
    <name evidence="7" type="ORF">BPAG_LOCUS2922</name>
</gene>
<reference evidence="9" key="1">
    <citation type="submission" date="2017-02" db="UniProtKB">
        <authorList>
            <consortium name="WormBaseParasite"/>
        </authorList>
    </citation>
    <scope>IDENTIFICATION</scope>
</reference>
<dbReference type="EMBL" id="UZAD01000595">
    <property type="protein sequence ID" value="VDN84108.1"/>
    <property type="molecule type" value="Genomic_DNA"/>
</dbReference>
<evidence type="ECO:0000256" key="2">
    <source>
        <dbReference type="ARBA" id="ARBA00008943"/>
    </source>
</evidence>
<evidence type="ECO:0000313" key="9">
    <source>
        <dbReference type="WBParaSite" id="BPAG_0000295201-mRNA-1"/>
    </source>
</evidence>
<evidence type="ECO:0000256" key="3">
    <source>
        <dbReference type="ARBA" id="ARBA00009678"/>
    </source>
</evidence>
<accession>A0A0N4T422</accession>
<evidence type="ECO:0000256" key="4">
    <source>
        <dbReference type="ARBA" id="ARBA00013044"/>
    </source>
</evidence>
<evidence type="ECO:0000256" key="1">
    <source>
        <dbReference type="ARBA" id="ARBA00001786"/>
    </source>
</evidence>
<dbReference type="InterPro" id="IPR015047">
    <property type="entry name" value="SYNJ1/2_RRM"/>
</dbReference>
<dbReference type="InterPro" id="IPR036691">
    <property type="entry name" value="Endo/exonu/phosph_ase_sf"/>
</dbReference>
<dbReference type="WBParaSite" id="BPAG_0000295201-mRNA-1">
    <property type="protein sequence ID" value="BPAG_0000295201-mRNA-1"/>
    <property type="gene ID" value="BPAG_0000295201"/>
</dbReference>
<comment type="similarity">
    <text evidence="2">Belongs to the synaptojanin family.</text>
</comment>
<dbReference type="SMART" id="SM01165">
    <property type="entry name" value="DUF1866"/>
    <property type="match status" value="1"/>
</dbReference>
<name>A0A0N4T422_BRUPA</name>
<evidence type="ECO:0000313" key="7">
    <source>
        <dbReference type="EMBL" id="VDN84108.1"/>
    </source>
</evidence>
<organism evidence="9">
    <name type="scientific">Brugia pahangi</name>
    <name type="common">Filarial nematode worm</name>
    <dbReference type="NCBI Taxonomy" id="6280"/>
    <lineage>
        <taxon>Eukaryota</taxon>
        <taxon>Metazoa</taxon>
        <taxon>Ecdysozoa</taxon>
        <taxon>Nematoda</taxon>
        <taxon>Chromadorea</taxon>
        <taxon>Rhabditida</taxon>
        <taxon>Spirurina</taxon>
        <taxon>Spiruromorpha</taxon>
        <taxon>Filarioidea</taxon>
        <taxon>Onchocercidae</taxon>
        <taxon>Brugia</taxon>
    </lineage>
</organism>
<comment type="catalytic activity">
    <reaction evidence="1">
        <text>a 1,2-diacyl-sn-glycero-3-phospho-(1D-myo-inositol-4,5-bisphosphate) + H2O = a 1,2-diacyl-sn-glycero-3-phospho-(1D-myo-inositol 4-phosphate) + phosphate</text>
        <dbReference type="Rhea" id="RHEA:22764"/>
        <dbReference type="ChEBI" id="CHEBI:15377"/>
        <dbReference type="ChEBI" id="CHEBI:43474"/>
        <dbReference type="ChEBI" id="CHEBI:58178"/>
        <dbReference type="ChEBI" id="CHEBI:58456"/>
        <dbReference type="EC" id="3.1.3.36"/>
    </reaction>
</comment>
<dbReference type="STRING" id="6280.A0A0N4T422"/>
<dbReference type="SMART" id="SM00128">
    <property type="entry name" value="IPPc"/>
    <property type="match status" value="1"/>
</dbReference>
<dbReference type="InterPro" id="IPR002013">
    <property type="entry name" value="SAC_dom"/>
</dbReference>
<dbReference type="EC" id="3.1.3.36" evidence="4"/>
<dbReference type="Pfam" id="PF22669">
    <property type="entry name" value="Exo_endo_phos2"/>
    <property type="match status" value="1"/>
</dbReference>
<comment type="similarity">
    <text evidence="3">In the central section; belongs to the inositol 1,4,5-trisphosphate 5-phosphatase family.</text>
</comment>
<sequence length="1090" mass="123229">MSHRFAIRIAHRDVASEPYSVTVESQKTRKMLLFQSSAVATISNVESVSELRKNYTKLMDARGLLGVLRTGQDDAHLLAVTEDESVGELRNCKIYRIWGVNAISLKRPTTLYPTDPRINDVLRLFSSGSFYYASQDDASRCIDLTVRSHKCSNSSDGDNRFFWNKHLHYPLKRYKIDTNEWLFRIICGAVLICQVYVGQQRATVALISRLSCERVGTRFNVRGVDDDGHVANFVETEQIITLGTEEISFVQIRGSVPLFWEQPGINVGSHKVKLRAFEASSPAFNRHFRALKEEYGEVTAVNLLGSKEGEMLLSKAYEAHYKNSHCVAGYITFDYHEEKRNCMKLMDKLKPKILECMFYRQRDGNVLCNQNGVIRVNCLDCLDRTNAVQTLIGFQVLVLQLESLEVDKKYFSRFEEHLKDIWQRNGDSCSVIYAGTGALEGKSKMKDAKRTLVRAIQNNFLDASKQEAFEFLLHGTFICDNSYSELIRTVPRDILLECPSVVKDLVERKMEMVENVPLTIWVGTWNVNGGKNFSDIAFRNQTNLADWLFPQHFPGLSGDNSTTPDIYVIGLEEIIDLNASNIVSARQLFFSTTNQRAWALGLREALSKRNKYILLGCEQLVGVCIFVFIKPSLATAVRDMSINSVKTGMGGATGNKGSVAMSLTIYSTTFCFVCSHFAAGQNEIRDRNEDYMNTLRKIKFSQGRSILSHIVVFWLGDFNYRIVLSRNEAETAIKSGNITELSRYDQLSQQKALGEIFKDFKEGPLTFAPTYKYDTFTDDYDTSEKCRVPAWTDRILWSETNGEKIVHLLNYDRIELKTSDHRPVCALFRVDTFKINLSRFELVFRDVISSMGPLDGTVLVSMCNHDSFPVELRLPVIGKLDQLGISPSISKLFVSYNETEKFLEFVIQITFRIETGILWLIFNSSDIALAALSLDGVKIGNSVLSVQLLTPNWAELEYAEMNNVLRNVNEDMNMECIELRNADNFEINDEDDLSMKGGSSDRMSKLRCNSPVDRSEIDLCQLNLPNVAPRSASSPLLNDMQMYPSTNDHIANVNVQSAQQSAPSVSLPEPVEVIITAPPPVPPRKESGCR</sequence>
<dbReference type="PANTHER" id="PTHR11200:SF257">
    <property type="entry name" value="PHOSPHOINOSITIDE 5-PHOSPHATASE"/>
    <property type="match status" value="1"/>
</dbReference>
<proteinExistence type="inferred from homology"/>
<dbReference type="PROSITE" id="PS50275">
    <property type="entry name" value="SAC"/>
    <property type="match status" value="1"/>
</dbReference>
<evidence type="ECO:0000313" key="8">
    <source>
        <dbReference type="Proteomes" id="UP000278627"/>
    </source>
</evidence>
<keyword evidence="5" id="KW-0378">Hydrolase</keyword>
<dbReference type="SUPFAM" id="SSF56219">
    <property type="entry name" value="DNase I-like"/>
    <property type="match status" value="1"/>
</dbReference>
<dbReference type="GO" id="GO:0048488">
    <property type="term" value="P:synaptic vesicle endocytosis"/>
    <property type="evidence" value="ECO:0007669"/>
    <property type="project" value="TreeGrafter"/>
</dbReference>
<keyword evidence="8" id="KW-1185">Reference proteome</keyword>
<dbReference type="InterPro" id="IPR000300">
    <property type="entry name" value="IPPc"/>
</dbReference>
<dbReference type="InterPro" id="IPR012677">
    <property type="entry name" value="Nucleotide-bd_a/b_plait_sf"/>
</dbReference>
<reference evidence="7 8" key="2">
    <citation type="submission" date="2018-11" db="EMBL/GenBank/DDBJ databases">
        <authorList>
            <consortium name="Pathogen Informatics"/>
        </authorList>
    </citation>
    <scope>NUCLEOTIDE SEQUENCE [LARGE SCALE GENOMIC DNA]</scope>
</reference>
<evidence type="ECO:0000256" key="5">
    <source>
        <dbReference type="ARBA" id="ARBA00022801"/>
    </source>
</evidence>
<dbReference type="Pfam" id="PF08952">
    <property type="entry name" value="DUF1866"/>
    <property type="match status" value="1"/>
</dbReference>
<dbReference type="InterPro" id="IPR046985">
    <property type="entry name" value="IP5"/>
</dbReference>
<dbReference type="Proteomes" id="UP000278627">
    <property type="component" value="Unassembled WGS sequence"/>
</dbReference>
<evidence type="ECO:0000259" key="6">
    <source>
        <dbReference type="PROSITE" id="PS50275"/>
    </source>
</evidence>
<dbReference type="GO" id="GO:0004439">
    <property type="term" value="F:phosphatidylinositol-4,5-bisphosphate 5-phosphatase activity"/>
    <property type="evidence" value="ECO:0007669"/>
    <property type="project" value="UniProtKB-EC"/>
</dbReference>
<dbReference type="GO" id="GO:0098793">
    <property type="term" value="C:presynapse"/>
    <property type="evidence" value="ECO:0007669"/>
    <property type="project" value="GOC"/>
</dbReference>
<dbReference type="PANTHER" id="PTHR11200">
    <property type="entry name" value="INOSITOL 5-PHOSPHATASE"/>
    <property type="match status" value="1"/>
</dbReference>